<dbReference type="SUPFAM" id="SSF53187">
    <property type="entry name" value="Zn-dependent exopeptidases"/>
    <property type="match status" value="1"/>
</dbReference>
<keyword evidence="2" id="KW-0479">Metal-binding</keyword>
<reference evidence="8 9" key="1">
    <citation type="submission" date="2018-07" db="EMBL/GenBank/DDBJ databases">
        <title>Genomic Encyclopedia of Type Strains, Phase IV (KMG-IV): sequencing the most valuable type-strain genomes for metagenomic binning, comparative biology and taxonomic classification.</title>
        <authorList>
            <person name="Goeker M."/>
        </authorList>
    </citation>
    <scope>NUCLEOTIDE SEQUENCE [LARGE SCALE GENOMIC DNA]</scope>
    <source>
        <strain evidence="8 9">DSM 5603</strain>
    </source>
</reference>
<dbReference type="PROSITE" id="PS00758">
    <property type="entry name" value="ARGE_DAPE_CPG2_1"/>
    <property type="match status" value="1"/>
</dbReference>
<dbReference type="InterPro" id="IPR017150">
    <property type="entry name" value="Pept_M20_glutamate_carboxypep"/>
</dbReference>
<evidence type="ECO:0000259" key="6">
    <source>
        <dbReference type="Pfam" id="PF07687"/>
    </source>
</evidence>
<dbReference type="InterPro" id="IPR001261">
    <property type="entry name" value="ArgE/DapE_CS"/>
</dbReference>
<proteinExistence type="predicted"/>
<feature type="active site" evidence="5">
    <location>
        <position position="93"/>
    </location>
</feature>
<sequence>MPIVLHESPAPLTSLPFDLEAAVQGISEWAACESPTWDACAVDRMLDLASRDLAIAGGRIERLPGRMGLGGCVRARFGNAEDTPGILILAHLDTVHPLGTRDRLPIRVEGGKLFGPGVCDMKGGTWLAVEVLRVIHAAGLRTALPVTVLLTPDEEIGTPSTQDIIEAEARRHRIVLVPEPGTPGDTPFGNLASGRYPVSRFAIRTTGRPSHAGAHLSAGRSAIREMCHQVLRIEDLSSESCTYSVGVIQGGEWANCVATTCDARILMSGARTEEERQAGIARLLALQPSSPDVALTITPTVMRPLWTPGDGCRQLVTHAQAICDTLGLATAAESGFGGSDGNFTGAMGIPTLDGLGVLGGGIHTLDEHLQVDSLLPRARLLAGLLLQLTVQPDAAQS</sequence>
<dbReference type="PANTHER" id="PTHR43808:SF9">
    <property type="entry name" value="BLL0789 PROTEIN"/>
    <property type="match status" value="1"/>
</dbReference>
<evidence type="ECO:0000256" key="4">
    <source>
        <dbReference type="ARBA" id="ARBA00022833"/>
    </source>
</evidence>
<keyword evidence="8" id="KW-0645">Protease</keyword>
<name>A0A370FZI6_GLULI</name>
<evidence type="ECO:0000313" key="8">
    <source>
        <dbReference type="EMBL" id="RDI36360.1"/>
    </source>
</evidence>
<keyword evidence="3 7" id="KW-0378">Hydrolase</keyword>
<dbReference type="Proteomes" id="UP000254958">
    <property type="component" value="Unassembled WGS sequence"/>
</dbReference>
<evidence type="ECO:0000256" key="2">
    <source>
        <dbReference type="ARBA" id="ARBA00022723"/>
    </source>
</evidence>
<evidence type="ECO:0000256" key="5">
    <source>
        <dbReference type="PIRSR" id="PIRSR037238-1"/>
    </source>
</evidence>
<comment type="cofactor">
    <cofactor evidence="1">
        <name>Zn(2+)</name>
        <dbReference type="ChEBI" id="CHEBI:29105"/>
    </cofactor>
</comment>
<dbReference type="PIRSF" id="PIRSF037238">
    <property type="entry name" value="Carboxypeptidase_G2"/>
    <property type="match status" value="1"/>
</dbReference>
<dbReference type="GO" id="GO:0046872">
    <property type="term" value="F:metal ion binding"/>
    <property type="evidence" value="ECO:0007669"/>
    <property type="project" value="UniProtKB-KW"/>
</dbReference>
<dbReference type="AlphaFoldDB" id="A0A370FZI6"/>
<dbReference type="Pfam" id="PF07687">
    <property type="entry name" value="M20_dimer"/>
    <property type="match status" value="1"/>
</dbReference>
<dbReference type="InterPro" id="IPR036264">
    <property type="entry name" value="Bact_exopeptidase_dim_dom"/>
</dbReference>
<dbReference type="GO" id="GO:0004180">
    <property type="term" value="F:carboxypeptidase activity"/>
    <property type="evidence" value="ECO:0007669"/>
    <property type="project" value="UniProtKB-KW"/>
</dbReference>
<comment type="caution">
    <text evidence="8">The sequence shown here is derived from an EMBL/GenBank/DDBJ whole genome shotgun (WGS) entry which is preliminary data.</text>
</comment>
<dbReference type="PANTHER" id="PTHR43808">
    <property type="entry name" value="ACETYLORNITHINE DEACETYLASE"/>
    <property type="match status" value="1"/>
</dbReference>
<dbReference type="Pfam" id="PF01546">
    <property type="entry name" value="Peptidase_M20"/>
    <property type="match status" value="1"/>
</dbReference>
<dbReference type="Proteomes" id="UP000562982">
    <property type="component" value="Unassembled WGS sequence"/>
</dbReference>
<dbReference type="OrthoDB" id="9776600at2"/>
<keyword evidence="9" id="KW-1185">Reference proteome</keyword>
<dbReference type="RefSeq" id="WP_114728497.1">
    <property type="nucleotide sequence ID" value="NZ_BJMI01000012.1"/>
</dbReference>
<keyword evidence="8" id="KW-0121">Carboxypeptidase</keyword>
<evidence type="ECO:0000313" key="10">
    <source>
        <dbReference type="Proteomes" id="UP000562982"/>
    </source>
</evidence>
<evidence type="ECO:0000256" key="1">
    <source>
        <dbReference type="ARBA" id="ARBA00001947"/>
    </source>
</evidence>
<dbReference type="InterPro" id="IPR011650">
    <property type="entry name" value="Peptidase_M20_dimer"/>
</dbReference>
<dbReference type="EMBL" id="JABEQI010000008">
    <property type="protein sequence ID" value="MBB2187396.1"/>
    <property type="molecule type" value="Genomic_DNA"/>
</dbReference>
<reference evidence="7 10" key="2">
    <citation type="submission" date="2020-04" db="EMBL/GenBank/DDBJ databases">
        <title>Description of novel Gluconacetobacter.</title>
        <authorList>
            <person name="Sombolestani A."/>
        </authorList>
    </citation>
    <scope>NUCLEOTIDE SEQUENCE [LARGE SCALE GENOMIC DNA]</scope>
    <source>
        <strain evidence="7 10">LMG 1382</strain>
    </source>
</reference>
<protein>
    <submittedName>
        <fullName evidence="8">Glutamate carboxypeptidase</fullName>
    </submittedName>
    <submittedName>
        <fullName evidence="7">M20/M25/M40 family metallo-hydrolase</fullName>
    </submittedName>
</protein>
<dbReference type="Gene3D" id="3.30.70.360">
    <property type="match status" value="1"/>
</dbReference>
<organism evidence="8 9">
    <name type="scientific">Gluconacetobacter liquefaciens</name>
    <name type="common">Acetobacter liquefaciens</name>
    <dbReference type="NCBI Taxonomy" id="89584"/>
    <lineage>
        <taxon>Bacteria</taxon>
        <taxon>Pseudomonadati</taxon>
        <taxon>Pseudomonadota</taxon>
        <taxon>Alphaproteobacteria</taxon>
        <taxon>Acetobacterales</taxon>
        <taxon>Acetobacteraceae</taxon>
        <taxon>Gluconacetobacter</taxon>
    </lineage>
</organism>
<dbReference type="InterPro" id="IPR002933">
    <property type="entry name" value="Peptidase_M20"/>
</dbReference>
<keyword evidence="4" id="KW-0862">Zinc</keyword>
<feature type="domain" description="Peptidase M20 dimerisation" evidence="6">
    <location>
        <begin position="200"/>
        <end position="268"/>
    </location>
</feature>
<feature type="active site" description="Proton acceptor" evidence="5">
    <location>
        <position position="154"/>
    </location>
</feature>
<dbReference type="Gene3D" id="3.40.630.10">
    <property type="entry name" value="Zn peptidases"/>
    <property type="match status" value="1"/>
</dbReference>
<dbReference type="InterPro" id="IPR050072">
    <property type="entry name" value="Peptidase_M20A"/>
</dbReference>
<dbReference type="SUPFAM" id="SSF55031">
    <property type="entry name" value="Bacterial exopeptidase dimerisation domain"/>
    <property type="match status" value="1"/>
</dbReference>
<dbReference type="EMBL" id="QQAW01000010">
    <property type="protein sequence ID" value="RDI36360.1"/>
    <property type="molecule type" value="Genomic_DNA"/>
</dbReference>
<evidence type="ECO:0000256" key="3">
    <source>
        <dbReference type="ARBA" id="ARBA00022801"/>
    </source>
</evidence>
<accession>A0A370FZI6</accession>
<evidence type="ECO:0000313" key="7">
    <source>
        <dbReference type="EMBL" id="MBB2187396.1"/>
    </source>
</evidence>
<dbReference type="NCBIfam" id="NF005678">
    <property type="entry name" value="PRK07473.1"/>
    <property type="match status" value="1"/>
</dbReference>
<evidence type="ECO:0000313" key="9">
    <source>
        <dbReference type="Proteomes" id="UP000254958"/>
    </source>
</evidence>
<gene>
    <name evidence="8" type="ORF">C7453_11027</name>
    <name evidence="7" type="ORF">HLH32_13610</name>
</gene>